<dbReference type="EC" id="2.3.1.16" evidence="14"/>
<evidence type="ECO:0000256" key="17">
    <source>
        <dbReference type="ARBA" id="ARBA00033097"/>
    </source>
</evidence>
<name>A0A091DIP9_FUKDA</name>
<dbReference type="InterPro" id="IPR020617">
    <property type="entry name" value="Thiolase_C"/>
</dbReference>
<evidence type="ECO:0000259" key="30">
    <source>
        <dbReference type="Pfam" id="PF00108"/>
    </source>
</evidence>
<evidence type="ECO:0000256" key="23">
    <source>
        <dbReference type="ARBA" id="ARBA00048180"/>
    </source>
</evidence>
<sequence length="778" mass="83822">MTNEEPLPKKVRLSETDFKVMARDELILRWKQYEAYVQALEGKYTDLNSNDVTGLRESEEKLKQQQQESARRENILVMRLATKEQEMQECTTQIQYLKQVQQPSVAQLRSTMVDPAINLFFLKMKGELEQTKDKLEQAQNELSAWKFTPDSQTGKKLMAKCRMLIQENQELGRQLSQGRIAQLEAELALQKKYSEELKSSQDELNDFIIQLDEEVEGMQSTILVLQQQLKETRQQLAQYQQQQSQVSAPSTSRTTSSEPVEQAEATSKDCSRLANGPSNGSSSRQRTSGSGFHREGNTTEDGFPSSPGNGNKASNSSEERTGRGGSGYVNQLSVGYESVDSPTGSENSLTHHSNDTDSNHDPQEEKAAAPTENGGTDGRGRMSAGSDPVVIVSAARTAIGSFNGALSTVPVHDLGSAVIKEVLKRATLAPEDVSEVVFGHVLSAGCGQNPVRQASVGAGIPYSVPAWSCQMICGSGLKAVCLAAQSVRIGDSSIVVAGGMESMSKAPHLVHLRTGVKIGEMSLRDSILCDGLTDAFHNYHMGVTAENVAKKWQVSREAQDKFAVLSQNRTESAQKAGHFDKEIVPVFVSSRKGLTEVKIDEFPRHGSNLEAVSKLKPYFITDGTGTVTAANASGINDGAAAVVLMKKSEADNRGLTPLAQIISWSQAGVDPSLMGTGPIPAIKQAVAKAGWSLEDVDVFEINEAFASLSVAITKELGLNPDKVNIEGGAIALGHPLGASGCRILVTLLHTLERMGGRRGVAALCIGGGMGIAMCVQRG</sequence>
<dbReference type="Pfam" id="PF17098">
    <property type="entry name" value="Wtap"/>
    <property type="match status" value="1"/>
</dbReference>
<evidence type="ECO:0000256" key="1">
    <source>
        <dbReference type="ARBA" id="ARBA00000295"/>
    </source>
</evidence>
<dbReference type="InterPro" id="IPR002155">
    <property type="entry name" value="Thiolase"/>
</dbReference>
<dbReference type="CDD" id="cd00751">
    <property type="entry name" value="thiolase"/>
    <property type="match status" value="1"/>
</dbReference>
<feature type="domain" description="Thiolase C-terminal" evidence="31">
    <location>
        <begin position="655"/>
        <end position="777"/>
    </location>
</feature>
<evidence type="ECO:0000256" key="9">
    <source>
        <dbReference type="ARBA" id="ARBA00022679"/>
    </source>
</evidence>
<feature type="compositionally biased region" description="Basic and acidic residues" evidence="29">
    <location>
        <begin position="352"/>
        <end position="367"/>
    </location>
</feature>
<feature type="compositionally biased region" description="Polar residues" evidence="29">
    <location>
        <begin position="246"/>
        <end position="259"/>
    </location>
</feature>
<dbReference type="Gene3D" id="3.40.47.10">
    <property type="match status" value="2"/>
</dbReference>
<evidence type="ECO:0000256" key="7">
    <source>
        <dbReference type="ARBA" id="ARBA00017540"/>
    </source>
</evidence>
<comment type="catalytic activity">
    <reaction evidence="24">
        <text>hexanoyl-CoA + H2O = hexanoate + CoA + H(+)</text>
        <dbReference type="Rhea" id="RHEA:40115"/>
        <dbReference type="ChEBI" id="CHEBI:15377"/>
        <dbReference type="ChEBI" id="CHEBI:15378"/>
        <dbReference type="ChEBI" id="CHEBI:17120"/>
        <dbReference type="ChEBI" id="CHEBI:57287"/>
        <dbReference type="ChEBI" id="CHEBI:62620"/>
    </reaction>
    <physiologicalReaction direction="left-to-right" evidence="24">
        <dbReference type="Rhea" id="RHEA:40116"/>
    </physiologicalReaction>
</comment>
<keyword evidence="12" id="KW-0539">Nucleus</keyword>
<comment type="catalytic activity">
    <reaction evidence="26">
        <text>propanoyl-CoA + H2O = propanoate + CoA + H(+)</text>
        <dbReference type="Rhea" id="RHEA:40103"/>
        <dbReference type="ChEBI" id="CHEBI:15377"/>
        <dbReference type="ChEBI" id="CHEBI:15378"/>
        <dbReference type="ChEBI" id="CHEBI:17272"/>
        <dbReference type="ChEBI" id="CHEBI:57287"/>
        <dbReference type="ChEBI" id="CHEBI:57392"/>
    </reaction>
    <physiologicalReaction direction="left-to-right" evidence="26">
        <dbReference type="Rhea" id="RHEA:40104"/>
    </physiologicalReaction>
</comment>
<comment type="catalytic activity">
    <reaction evidence="25">
        <text>an acyl-CoA + acetyl-CoA = a 3-oxoacyl-CoA + CoA</text>
        <dbReference type="Rhea" id="RHEA:21564"/>
        <dbReference type="ChEBI" id="CHEBI:57287"/>
        <dbReference type="ChEBI" id="CHEBI:57288"/>
        <dbReference type="ChEBI" id="CHEBI:58342"/>
        <dbReference type="ChEBI" id="CHEBI:90726"/>
        <dbReference type="EC" id="2.3.1.16"/>
    </reaction>
    <physiologicalReaction direction="left-to-right" evidence="25">
        <dbReference type="Rhea" id="RHEA:21565"/>
    </physiologicalReaction>
    <physiologicalReaction direction="right-to-left" evidence="25">
        <dbReference type="Rhea" id="RHEA:21566"/>
    </physiologicalReaction>
</comment>
<keyword evidence="28" id="KW-0175">Coiled coil</keyword>
<comment type="catalytic activity">
    <reaction evidence="27">
        <text>acetyl-CoA + H2O = acetate + CoA + H(+)</text>
        <dbReference type="Rhea" id="RHEA:20289"/>
        <dbReference type="ChEBI" id="CHEBI:15377"/>
        <dbReference type="ChEBI" id="CHEBI:15378"/>
        <dbReference type="ChEBI" id="CHEBI:30089"/>
        <dbReference type="ChEBI" id="CHEBI:57287"/>
        <dbReference type="ChEBI" id="CHEBI:57288"/>
        <dbReference type="EC" id="3.1.2.1"/>
    </reaction>
    <physiologicalReaction direction="left-to-right" evidence="27">
        <dbReference type="Rhea" id="RHEA:20290"/>
    </physiologicalReaction>
</comment>
<feature type="compositionally biased region" description="Polar residues" evidence="29">
    <location>
        <begin position="340"/>
        <end position="351"/>
    </location>
</feature>
<comment type="similarity">
    <text evidence="4">Belongs to the fl(2)d family.</text>
</comment>
<dbReference type="eggNOG" id="KOG1390">
    <property type="taxonomic scope" value="Eukaryota"/>
</dbReference>
<evidence type="ECO:0000259" key="31">
    <source>
        <dbReference type="Pfam" id="PF02803"/>
    </source>
</evidence>
<dbReference type="Pfam" id="PF00108">
    <property type="entry name" value="Thiolase_N"/>
    <property type="match status" value="1"/>
</dbReference>
<feature type="domain" description="Thiolase N-terminal" evidence="30">
    <location>
        <begin position="389"/>
        <end position="648"/>
    </location>
</feature>
<keyword evidence="8" id="KW-0507">mRNA processing</keyword>
<evidence type="ECO:0000256" key="12">
    <source>
        <dbReference type="ARBA" id="ARBA00023242"/>
    </source>
</evidence>
<evidence type="ECO:0000256" key="4">
    <source>
        <dbReference type="ARBA" id="ARBA00010313"/>
    </source>
</evidence>
<dbReference type="GO" id="GO:0005634">
    <property type="term" value="C:nucleus"/>
    <property type="evidence" value="ECO:0007669"/>
    <property type="project" value="UniProtKB-SubCell"/>
</dbReference>
<evidence type="ECO:0000256" key="10">
    <source>
        <dbReference type="ARBA" id="ARBA00022990"/>
    </source>
</evidence>
<keyword evidence="33" id="KW-1185">Reference proteome</keyword>
<comment type="catalytic activity">
    <reaction evidence="21">
        <text>decanoyl-CoA + H2O = decanoate + CoA + H(+)</text>
        <dbReference type="Rhea" id="RHEA:40059"/>
        <dbReference type="ChEBI" id="CHEBI:15377"/>
        <dbReference type="ChEBI" id="CHEBI:15378"/>
        <dbReference type="ChEBI" id="CHEBI:27689"/>
        <dbReference type="ChEBI" id="CHEBI:57287"/>
        <dbReference type="ChEBI" id="CHEBI:61430"/>
    </reaction>
    <physiologicalReaction direction="left-to-right" evidence="21">
        <dbReference type="Rhea" id="RHEA:40060"/>
    </physiologicalReaction>
</comment>
<dbReference type="EC" id="3.1.2.1" evidence="6"/>
<dbReference type="NCBIfam" id="TIGR01930">
    <property type="entry name" value="AcCoA-C-Actrans"/>
    <property type="match status" value="1"/>
</dbReference>
<evidence type="ECO:0000256" key="26">
    <source>
        <dbReference type="ARBA" id="ARBA00052772"/>
    </source>
</evidence>
<evidence type="ECO:0000256" key="27">
    <source>
        <dbReference type="ARBA" id="ARBA00052880"/>
    </source>
</evidence>
<keyword evidence="13" id="KW-0012">Acyltransferase</keyword>
<dbReference type="PANTHER" id="PTHR18919">
    <property type="entry name" value="ACETYL-COA C-ACYLTRANSFERASE"/>
    <property type="match status" value="1"/>
</dbReference>
<dbReference type="InterPro" id="IPR020610">
    <property type="entry name" value="Thiolase_AS"/>
</dbReference>
<evidence type="ECO:0000256" key="8">
    <source>
        <dbReference type="ARBA" id="ARBA00022664"/>
    </source>
</evidence>
<dbReference type="GO" id="GO:0003988">
    <property type="term" value="F:acetyl-CoA C-acyltransferase activity"/>
    <property type="evidence" value="ECO:0007669"/>
    <property type="project" value="UniProtKB-EC"/>
</dbReference>
<comment type="catalytic activity">
    <reaction evidence="20">
        <text>hexadecanoyl-CoA + H2O = hexadecanoate + CoA + H(+)</text>
        <dbReference type="Rhea" id="RHEA:16645"/>
        <dbReference type="ChEBI" id="CHEBI:7896"/>
        <dbReference type="ChEBI" id="CHEBI:15377"/>
        <dbReference type="ChEBI" id="CHEBI:15378"/>
        <dbReference type="ChEBI" id="CHEBI:57287"/>
        <dbReference type="ChEBI" id="CHEBI:57379"/>
        <dbReference type="EC" id="3.1.2.2"/>
    </reaction>
    <physiologicalReaction direction="left-to-right" evidence="20">
        <dbReference type="Rhea" id="RHEA:16646"/>
    </physiologicalReaction>
</comment>
<protein>
    <recommendedName>
        <fullName evidence="7">Pre-mRNA-splicing regulator WTAP</fullName>
        <ecNumber evidence="14">2.3.1.16</ecNumber>
        <ecNumber evidence="6">3.1.2.1</ecNumber>
        <ecNumber evidence="18">3.1.2.2</ecNumber>
    </recommendedName>
    <alternativeName>
        <fullName evidence="17">Female-lethal(2)D homolog</fullName>
    </alternativeName>
    <alternativeName>
        <fullName evidence="16">WT1-associated protein</fullName>
    </alternativeName>
    <alternativeName>
        <fullName evidence="15">Wilms tumor 1-associating protein</fullName>
    </alternativeName>
</protein>
<evidence type="ECO:0000256" key="6">
    <source>
        <dbReference type="ARBA" id="ARBA00011920"/>
    </source>
</evidence>
<dbReference type="PANTHER" id="PTHR18919:SF107">
    <property type="entry name" value="ACETYL-COA ACETYLTRANSFERASE, CYTOSOLIC"/>
    <property type="match status" value="1"/>
</dbReference>
<feature type="compositionally biased region" description="Low complexity" evidence="29">
    <location>
        <begin position="278"/>
        <end position="291"/>
    </location>
</feature>
<keyword evidence="9 32" id="KW-0808">Transferase</keyword>
<evidence type="ECO:0000256" key="19">
    <source>
        <dbReference type="ARBA" id="ARBA00047588"/>
    </source>
</evidence>
<dbReference type="SUPFAM" id="SSF53901">
    <property type="entry name" value="Thiolase-like"/>
    <property type="match status" value="2"/>
</dbReference>
<feature type="coiled-coil region" evidence="28">
    <location>
        <begin position="121"/>
        <end position="148"/>
    </location>
</feature>
<comment type="catalytic activity">
    <reaction evidence="23">
        <text>tetradecanoyl-CoA + H2O = tetradecanoate + CoA + H(+)</text>
        <dbReference type="Rhea" id="RHEA:40119"/>
        <dbReference type="ChEBI" id="CHEBI:15377"/>
        <dbReference type="ChEBI" id="CHEBI:15378"/>
        <dbReference type="ChEBI" id="CHEBI:30807"/>
        <dbReference type="ChEBI" id="CHEBI:57287"/>
        <dbReference type="ChEBI" id="CHEBI:57385"/>
    </reaction>
    <physiologicalReaction direction="left-to-right" evidence="23">
        <dbReference type="Rhea" id="RHEA:40120"/>
    </physiologicalReaction>
</comment>
<evidence type="ECO:0000256" key="21">
    <source>
        <dbReference type="ARBA" id="ARBA00047969"/>
    </source>
</evidence>
<comment type="similarity">
    <text evidence="5">Belongs to the thiolase-like superfamily. Thiolase family.</text>
</comment>
<organism evidence="32 33">
    <name type="scientific">Fukomys damarensis</name>
    <name type="common">Damaraland mole rat</name>
    <name type="synonym">Cryptomys damarensis</name>
    <dbReference type="NCBI Taxonomy" id="885580"/>
    <lineage>
        <taxon>Eukaryota</taxon>
        <taxon>Metazoa</taxon>
        <taxon>Chordata</taxon>
        <taxon>Craniata</taxon>
        <taxon>Vertebrata</taxon>
        <taxon>Euteleostomi</taxon>
        <taxon>Mammalia</taxon>
        <taxon>Eutheria</taxon>
        <taxon>Euarchontoglires</taxon>
        <taxon>Glires</taxon>
        <taxon>Rodentia</taxon>
        <taxon>Hystricomorpha</taxon>
        <taxon>Bathyergidae</taxon>
        <taxon>Fukomys</taxon>
    </lineage>
</organism>
<evidence type="ECO:0000256" key="22">
    <source>
        <dbReference type="ARBA" id="ARBA00048074"/>
    </source>
</evidence>
<comment type="catalytic activity">
    <reaction evidence="19">
        <text>octanoyl-CoA + H2O = octanoate + CoA + H(+)</text>
        <dbReference type="Rhea" id="RHEA:30143"/>
        <dbReference type="ChEBI" id="CHEBI:15377"/>
        <dbReference type="ChEBI" id="CHEBI:15378"/>
        <dbReference type="ChEBI" id="CHEBI:25646"/>
        <dbReference type="ChEBI" id="CHEBI:57287"/>
        <dbReference type="ChEBI" id="CHEBI:57386"/>
    </reaction>
    <physiologicalReaction direction="left-to-right" evidence="19">
        <dbReference type="Rhea" id="RHEA:30144"/>
    </physiologicalReaction>
</comment>
<comment type="catalytic activity">
    <reaction evidence="1">
        <text>butanoyl-CoA + H2O = butanoate + CoA + H(+)</text>
        <dbReference type="Rhea" id="RHEA:40111"/>
        <dbReference type="ChEBI" id="CHEBI:15377"/>
        <dbReference type="ChEBI" id="CHEBI:15378"/>
        <dbReference type="ChEBI" id="CHEBI:17968"/>
        <dbReference type="ChEBI" id="CHEBI:57287"/>
        <dbReference type="ChEBI" id="CHEBI:57371"/>
    </reaction>
    <physiologicalReaction direction="left-to-right" evidence="1">
        <dbReference type="Rhea" id="RHEA:40112"/>
    </physiologicalReaction>
</comment>
<dbReference type="Pfam" id="PF02803">
    <property type="entry name" value="Thiolase_C"/>
    <property type="match status" value="1"/>
</dbReference>
<evidence type="ECO:0000256" key="16">
    <source>
        <dbReference type="ARBA" id="ARBA00032703"/>
    </source>
</evidence>
<feature type="region of interest" description="Disordered" evidence="29">
    <location>
        <begin position="240"/>
        <end position="385"/>
    </location>
</feature>
<evidence type="ECO:0000256" key="20">
    <source>
        <dbReference type="ARBA" id="ARBA00047734"/>
    </source>
</evidence>
<dbReference type="Proteomes" id="UP000028990">
    <property type="component" value="Unassembled WGS sequence"/>
</dbReference>
<dbReference type="FunFam" id="3.40.47.10:FF:000010">
    <property type="entry name" value="Acetyl-CoA acetyltransferase (Thiolase)"/>
    <property type="match status" value="1"/>
</dbReference>
<evidence type="ECO:0000256" key="18">
    <source>
        <dbReference type="ARBA" id="ARBA00038848"/>
    </source>
</evidence>
<evidence type="ECO:0000256" key="29">
    <source>
        <dbReference type="SAM" id="MobiDB-lite"/>
    </source>
</evidence>
<evidence type="ECO:0000256" key="15">
    <source>
        <dbReference type="ARBA" id="ARBA00032336"/>
    </source>
</evidence>
<accession>A0A091DIP9</accession>
<dbReference type="InterPro" id="IPR033757">
    <property type="entry name" value="WTAP"/>
</dbReference>
<dbReference type="PROSITE" id="PS00099">
    <property type="entry name" value="THIOLASE_3"/>
    <property type="match status" value="1"/>
</dbReference>
<proteinExistence type="inferred from homology"/>
<dbReference type="STRING" id="885580.ENSFDAP00000007036"/>
<evidence type="ECO:0000313" key="32">
    <source>
        <dbReference type="EMBL" id="KFO30373.1"/>
    </source>
</evidence>
<evidence type="ECO:0000256" key="5">
    <source>
        <dbReference type="ARBA" id="ARBA00010982"/>
    </source>
</evidence>
<dbReference type="GO" id="GO:0006397">
    <property type="term" value="P:mRNA processing"/>
    <property type="evidence" value="ECO:0007669"/>
    <property type="project" value="UniProtKB-KW"/>
</dbReference>
<evidence type="ECO:0000256" key="2">
    <source>
        <dbReference type="ARBA" id="ARBA00004123"/>
    </source>
</evidence>
<dbReference type="GO" id="GO:0016556">
    <property type="term" value="P:mRNA modification"/>
    <property type="evidence" value="ECO:0007669"/>
    <property type="project" value="InterPro"/>
</dbReference>
<comment type="subcellular location">
    <subcellularLocation>
        <location evidence="2">Nucleus</location>
    </subcellularLocation>
</comment>
<dbReference type="GO" id="GO:0003986">
    <property type="term" value="F:acetyl-CoA hydrolase activity"/>
    <property type="evidence" value="ECO:0007669"/>
    <property type="project" value="UniProtKB-EC"/>
</dbReference>
<evidence type="ECO:0000313" key="33">
    <source>
        <dbReference type="Proteomes" id="UP000028990"/>
    </source>
</evidence>
<dbReference type="AlphaFoldDB" id="A0A091DIP9"/>
<keyword evidence="11" id="KW-0508">mRNA splicing</keyword>
<evidence type="ECO:0000256" key="13">
    <source>
        <dbReference type="ARBA" id="ARBA00023315"/>
    </source>
</evidence>
<dbReference type="PROSITE" id="PS00737">
    <property type="entry name" value="THIOLASE_2"/>
    <property type="match status" value="1"/>
</dbReference>
<dbReference type="GO" id="GO:0008380">
    <property type="term" value="P:RNA splicing"/>
    <property type="evidence" value="ECO:0007669"/>
    <property type="project" value="UniProtKB-KW"/>
</dbReference>
<evidence type="ECO:0000256" key="11">
    <source>
        <dbReference type="ARBA" id="ARBA00023187"/>
    </source>
</evidence>
<dbReference type="InterPro" id="IPR020613">
    <property type="entry name" value="Thiolase_CS"/>
</dbReference>
<dbReference type="EMBL" id="KN122446">
    <property type="protein sequence ID" value="KFO30373.1"/>
    <property type="molecule type" value="Genomic_DNA"/>
</dbReference>
<reference evidence="32 33" key="1">
    <citation type="submission" date="2013-11" db="EMBL/GenBank/DDBJ databases">
        <title>The Damaraland mole rat (Fukomys damarensis) genome and evolution of African mole rats.</title>
        <authorList>
            <person name="Gladyshev V.N."/>
            <person name="Fang X."/>
        </authorList>
    </citation>
    <scope>NUCLEOTIDE SEQUENCE [LARGE SCALE GENOMIC DNA]</scope>
    <source>
        <tissue evidence="32">Liver</tissue>
    </source>
</reference>
<dbReference type="InterPro" id="IPR020616">
    <property type="entry name" value="Thiolase_N"/>
</dbReference>
<evidence type="ECO:0000256" key="3">
    <source>
        <dbReference type="ARBA" id="ARBA00005189"/>
    </source>
</evidence>
<gene>
    <name evidence="32" type="ORF">H920_08198</name>
</gene>
<keyword evidence="10" id="KW-0007">Acetylation</keyword>
<evidence type="ECO:0000256" key="24">
    <source>
        <dbReference type="ARBA" id="ARBA00050199"/>
    </source>
</evidence>
<dbReference type="GO" id="GO:0000381">
    <property type="term" value="P:regulation of alternative mRNA splicing, via spliceosome"/>
    <property type="evidence" value="ECO:0007669"/>
    <property type="project" value="InterPro"/>
</dbReference>
<comment type="pathway">
    <text evidence="3">Lipid metabolism.</text>
</comment>
<dbReference type="EC" id="3.1.2.2" evidence="18"/>
<comment type="catalytic activity">
    <reaction evidence="22">
        <text>dodecanoyl-CoA + H2O = dodecanoate + CoA + H(+)</text>
        <dbReference type="Rhea" id="RHEA:30135"/>
        <dbReference type="ChEBI" id="CHEBI:15377"/>
        <dbReference type="ChEBI" id="CHEBI:15378"/>
        <dbReference type="ChEBI" id="CHEBI:18262"/>
        <dbReference type="ChEBI" id="CHEBI:57287"/>
        <dbReference type="ChEBI" id="CHEBI:57375"/>
    </reaction>
    <physiologicalReaction direction="left-to-right" evidence="22">
        <dbReference type="Rhea" id="RHEA:30136"/>
    </physiologicalReaction>
</comment>
<dbReference type="InterPro" id="IPR016039">
    <property type="entry name" value="Thiolase-like"/>
</dbReference>
<evidence type="ECO:0000256" key="28">
    <source>
        <dbReference type="SAM" id="Coils"/>
    </source>
</evidence>
<evidence type="ECO:0000256" key="14">
    <source>
        <dbReference type="ARBA" id="ARBA00024073"/>
    </source>
</evidence>
<evidence type="ECO:0000256" key="25">
    <source>
        <dbReference type="ARBA" id="ARBA00051285"/>
    </source>
</evidence>